<keyword evidence="1" id="KW-1185">Reference proteome</keyword>
<accession>A0AAF3F9T6</accession>
<dbReference type="Proteomes" id="UP000887575">
    <property type="component" value="Unassembled WGS sequence"/>
</dbReference>
<organism evidence="1 2">
    <name type="scientific">Mesorhabditis belari</name>
    <dbReference type="NCBI Taxonomy" id="2138241"/>
    <lineage>
        <taxon>Eukaryota</taxon>
        <taxon>Metazoa</taxon>
        <taxon>Ecdysozoa</taxon>
        <taxon>Nematoda</taxon>
        <taxon>Chromadorea</taxon>
        <taxon>Rhabditida</taxon>
        <taxon>Rhabditina</taxon>
        <taxon>Rhabditomorpha</taxon>
        <taxon>Rhabditoidea</taxon>
        <taxon>Rhabditidae</taxon>
        <taxon>Mesorhabditinae</taxon>
        <taxon>Mesorhabditis</taxon>
    </lineage>
</organism>
<name>A0AAF3F9T6_9BILA</name>
<dbReference type="AlphaFoldDB" id="A0AAF3F9T6"/>
<reference evidence="2" key="1">
    <citation type="submission" date="2024-02" db="UniProtKB">
        <authorList>
            <consortium name="WormBaseParasite"/>
        </authorList>
    </citation>
    <scope>IDENTIFICATION</scope>
</reference>
<protein>
    <submittedName>
        <fullName evidence="2">Uncharacterized protein</fullName>
    </submittedName>
</protein>
<sequence length="46" mass="5068">MAEIIQKRVDGKIQDHVRLRALEAGKQSVNVVYGGDLLPDGTVTFE</sequence>
<evidence type="ECO:0000313" key="1">
    <source>
        <dbReference type="Proteomes" id="UP000887575"/>
    </source>
</evidence>
<dbReference type="WBParaSite" id="MBELARI_LOCUS3603">
    <property type="protein sequence ID" value="MBELARI_LOCUS3603"/>
    <property type="gene ID" value="MBELARI_LOCUS3603"/>
</dbReference>
<proteinExistence type="predicted"/>
<evidence type="ECO:0000313" key="2">
    <source>
        <dbReference type="WBParaSite" id="MBELARI_LOCUS3603"/>
    </source>
</evidence>